<dbReference type="InterPro" id="IPR016662">
    <property type="entry name" value="Acyl-CoA_thioEstase_long-chain"/>
</dbReference>
<dbReference type="SUPFAM" id="SSF53474">
    <property type="entry name" value="alpha/beta-Hydrolases"/>
    <property type="match status" value="1"/>
</dbReference>
<accession>A0ABT5VLN6</accession>
<evidence type="ECO:0000313" key="5">
    <source>
        <dbReference type="Proteomes" id="UP001148125"/>
    </source>
</evidence>
<dbReference type="Proteomes" id="UP001148125">
    <property type="component" value="Unassembled WGS sequence"/>
</dbReference>
<comment type="caution">
    <text evidence="4">The sequence shown here is derived from an EMBL/GenBank/DDBJ whole genome shotgun (WGS) entry which is preliminary data.</text>
</comment>
<dbReference type="PIRSF" id="PIRSF016521">
    <property type="entry name" value="Acyl-CoA_hydro"/>
    <property type="match status" value="1"/>
</dbReference>
<sequence>MLPSLQVSPIDLYIDEEIMIKAIGCKPNTEVSIQATTYDEKEKKFCSHATYMANQEGIVDVSSQKPIEGTYSGVDRSGLFWSMKHVNSKWDDYYEKTTSDEVSINLFLLVNGDMVDAVTITRHFYKTEIRKEVIQDDEVKGTLFYPETKATYPAVIILGGSDGGLQEHAAAVLASKGYVVLALPYFGVEGVPKDLENIPLEYFEKATIWLQEHPKTNGEISLIGYSRGGELALLLGATFDYYKSIIAGAPSAYVTAGMKNGIFAPVTAWVYNQQPFPQVKFTYRFSTMVSMFKNWALKKPISYLSIWDRTLENKEGLQEARIPTEAIKVPVMFISGGDDQLWPSKRYVNIMEEELKKSNNRSGRNRYLYYEDAGHFLSFPYSYVNLPANVFMNVGSGMTMTFGGTKAANAAAAKDTWAQILEFLKENMDD</sequence>
<dbReference type="InterPro" id="IPR014940">
    <property type="entry name" value="BAAT_C"/>
</dbReference>
<protein>
    <submittedName>
        <fullName evidence="4">Acyl-CoA thioesterase/BAAT N-terminal domain-containing protein</fullName>
    </submittedName>
</protein>
<evidence type="ECO:0000259" key="3">
    <source>
        <dbReference type="Pfam" id="PF08840"/>
    </source>
</evidence>
<gene>
    <name evidence="4" type="ORF">N7Z68_23900</name>
</gene>
<feature type="domain" description="Acyl-CoA thioester hydrolase/bile acid-CoA amino acid N-acetyltransferase" evidence="2">
    <location>
        <begin position="15"/>
        <end position="135"/>
    </location>
</feature>
<name>A0ABT5VLN6_9BACI</name>
<dbReference type="Pfam" id="PF08840">
    <property type="entry name" value="BAAT_C"/>
    <property type="match status" value="1"/>
</dbReference>
<dbReference type="Pfam" id="PF04775">
    <property type="entry name" value="Bile_Hydr_Trans"/>
    <property type="match status" value="1"/>
</dbReference>
<reference evidence="4" key="1">
    <citation type="submission" date="2024-05" db="EMBL/GenBank/DDBJ databases">
        <title>Alkalihalobacillus sp. strain MEB203 novel alkaliphilic bacterium from Lonar Lake, India.</title>
        <authorList>
            <person name="Joshi A."/>
            <person name="Thite S."/>
            <person name="Mengade P."/>
        </authorList>
    </citation>
    <scope>NUCLEOTIDE SEQUENCE</scope>
    <source>
        <strain evidence="4">MEB 203</strain>
    </source>
</reference>
<feature type="domain" description="BAAT/Acyl-CoA thioester hydrolase C-terminal" evidence="3">
    <location>
        <begin position="198"/>
        <end position="428"/>
    </location>
</feature>
<dbReference type="Gene3D" id="3.40.50.1820">
    <property type="entry name" value="alpha/beta hydrolase"/>
    <property type="match status" value="1"/>
</dbReference>
<comment type="similarity">
    <text evidence="1">Belongs to the C/M/P thioester hydrolase family.</text>
</comment>
<dbReference type="InterPro" id="IPR042490">
    <property type="entry name" value="Thio_Ohase/BAAT_N"/>
</dbReference>
<dbReference type="InterPro" id="IPR006862">
    <property type="entry name" value="Thio_Ohase/aa_AcTrfase"/>
</dbReference>
<evidence type="ECO:0000259" key="2">
    <source>
        <dbReference type="Pfam" id="PF04775"/>
    </source>
</evidence>
<evidence type="ECO:0000313" key="4">
    <source>
        <dbReference type="EMBL" id="MDE5416343.1"/>
    </source>
</evidence>
<keyword evidence="5" id="KW-1185">Reference proteome</keyword>
<dbReference type="PANTHER" id="PTHR10824:SF4">
    <property type="entry name" value="ACYL-COENZYME A THIOESTERASE 1-LIKE"/>
    <property type="match status" value="1"/>
</dbReference>
<dbReference type="RefSeq" id="WP_275120932.1">
    <property type="nucleotide sequence ID" value="NZ_JAOTPO010000034.1"/>
</dbReference>
<proteinExistence type="inferred from homology"/>
<dbReference type="EMBL" id="JAOTPO010000034">
    <property type="protein sequence ID" value="MDE5416343.1"/>
    <property type="molecule type" value="Genomic_DNA"/>
</dbReference>
<dbReference type="InterPro" id="IPR029058">
    <property type="entry name" value="AB_hydrolase_fold"/>
</dbReference>
<dbReference type="PANTHER" id="PTHR10824">
    <property type="entry name" value="ACYL-COENZYME A THIOESTERASE-RELATED"/>
    <property type="match status" value="1"/>
</dbReference>
<organism evidence="4 5">
    <name type="scientific">Alkalihalobacterium chitinilyticum</name>
    <dbReference type="NCBI Taxonomy" id="2980103"/>
    <lineage>
        <taxon>Bacteria</taxon>
        <taxon>Bacillati</taxon>
        <taxon>Bacillota</taxon>
        <taxon>Bacilli</taxon>
        <taxon>Bacillales</taxon>
        <taxon>Bacillaceae</taxon>
        <taxon>Alkalihalobacterium</taxon>
    </lineage>
</organism>
<evidence type="ECO:0000256" key="1">
    <source>
        <dbReference type="ARBA" id="ARBA00006538"/>
    </source>
</evidence>
<dbReference type="Gene3D" id="2.60.40.2240">
    <property type="entry name" value="Acyl-CoA thioester hydrolase/BAAT N-terminal domain"/>
    <property type="match status" value="1"/>
</dbReference>